<dbReference type="RefSeq" id="WP_074636025.1">
    <property type="nucleotide sequence ID" value="NZ_FNDO01000005.1"/>
</dbReference>
<gene>
    <name evidence="4" type="ORF">SAMN05192582_100525</name>
</gene>
<reference evidence="4 5" key="1">
    <citation type="submission" date="2016-10" db="EMBL/GenBank/DDBJ databases">
        <authorList>
            <person name="de Groot N.N."/>
        </authorList>
    </citation>
    <scope>NUCLEOTIDE SEQUENCE [LARGE SCALE GENOMIC DNA]</scope>
    <source>
        <strain evidence="4 5">NLAE-zl-C57</strain>
    </source>
</reference>
<dbReference type="GO" id="GO:0008483">
    <property type="term" value="F:transaminase activity"/>
    <property type="evidence" value="ECO:0007669"/>
    <property type="project" value="TreeGrafter"/>
</dbReference>
<sequence>MEFRDLKKQYQILKKEIDEAMIEVASSGGYIGGKHVSELETRLAEYVGVKHCISCANGTDALSLALMAWGIKEGDAVFVPDFTFFASAEVVAFEGATPIFVDVEEDTFNISYTDLEQKIQRVVAEGKLTPKVIIAVDLYGLPANYPAIREIAERYGLLILEDGAQGFGGSIDGRLACSFGDISTTSFFPAKPLGCYGDGGAIFTNNDQWAALIQSFKVHGKGSFKYDNVRIGVNSRLDSVQAAILKVKFKAFREYELEDINRVAAKYTELLQGIVATPVIPDSYYSSWAQYTIKLTNKEQRDNLQQKLKEAGVPSMVYYPTPMHSQSAFAGNDYPADFCPNATSLCQRVLSLPLHPYMSEEDVIKICDVIKLSYE</sequence>
<dbReference type="InterPro" id="IPR015421">
    <property type="entry name" value="PyrdxlP-dep_Trfase_major"/>
</dbReference>
<proteinExistence type="inferred from homology"/>
<dbReference type="Pfam" id="PF01041">
    <property type="entry name" value="DegT_DnrJ_EryC1"/>
    <property type="match status" value="1"/>
</dbReference>
<dbReference type="GO" id="GO:0000271">
    <property type="term" value="P:polysaccharide biosynthetic process"/>
    <property type="evidence" value="ECO:0007669"/>
    <property type="project" value="TreeGrafter"/>
</dbReference>
<dbReference type="SUPFAM" id="SSF53383">
    <property type="entry name" value="PLP-dependent transferases"/>
    <property type="match status" value="1"/>
</dbReference>
<keyword evidence="2 3" id="KW-0663">Pyridoxal phosphate</keyword>
<evidence type="ECO:0000256" key="2">
    <source>
        <dbReference type="PIRSR" id="PIRSR000390-2"/>
    </source>
</evidence>
<feature type="active site" description="Proton acceptor" evidence="1">
    <location>
        <position position="191"/>
    </location>
</feature>
<comment type="similarity">
    <text evidence="3">Belongs to the DegT/DnrJ/EryC1 family.</text>
</comment>
<dbReference type="Gene3D" id="3.40.640.10">
    <property type="entry name" value="Type I PLP-dependent aspartate aminotransferase-like (Major domain)"/>
    <property type="match status" value="1"/>
</dbReference>
<protein>
    <submittedName>
        <fullName evidence="4">dTDP-4-amino-4,6-dideoxygalactose transaminase</fullName>
    </submittedName>
</protein>
<dbReference type="PANTHER" id="PTHR30244:SF42">
    <property type="entry name" value="UDP-2-ACETAMIDO-2-DEOXY-3-OXO-D-GLUCURONATE AMINOTRANSFERASE"/>
    <property type="match status" value="1"/>
</dbReference>
<organism evidence="4 5">
    <name type="scientific">Bacteroides ovatus</name>
    <dbReference type="NCBI Taxonomy" id="28116"/>
    <lineage>
        <taxon>Bacteria</taxon>
        <taxon>Pseudomonadati</taxon>
        <taxon>Bacteroidota</taxon>
        <taxon>Bacteroidia</taxon>
        <taxon>Bacteroidales</taxon>
        <taxon>Bacteroidaceae</taxon>
        <taxon>Bacteroides</taxon>
    </lineage>
</organism>
<dbReference type="PANTHER" id="PTHR30244">
    <property type="entry name" value="TRANSAMINASE"/>
    <property type="match status" value="1"/>
</dbReference>
<accession>A0A1G8BXY0</accession>
<dbReference type="EMBL" id="FNDO01000005">
    <property type="protein sequence ID" value="SDH38087.1"/>
    <property type="molecule type" value="Genomic_DNA"/>
</dbReference>
<evidence type="ECO:0000313" key="5">
    <source>
        <dbReference type="Proteomes" id="UP000181870"/>
    </source>
</evidence>
<evidence type="ECO:0000256" key="3">
    <source>
        <dbReference type="RuleBase" id="RU004508"/>
    </source>
</evidence>
<dbReference type="PIRSF" id="PIRSF000390">
    <property type="entry name" value="PLP_StrS"/>
    <property type="match status" value="1"/>
</dbReference>
<evidence type="ECO:0000256" key="1">
    <source>
        <dbReference type="PIRSR" id="PIRSR000390-1"/>
    </source>
</evidence>
<name>A0A1G8BXY0_BACOV</name>
<feature type="modified residue" description="N6-(pyridoxal phosphate)lysine" evidence="2">
    <location>
        <position position="191"/>
    </location>
</feature>
<dbReference type="AlphaFoldDB" id="A0A1G8BXY0"/>
<dbReference type="InterPro" id="IPR015422">
    <property type="entry name" value="PyrdxlP-dep_Trfase_small"/>
</dbReference>
<dbReference type="Proteomes" id="UP000181870">
    <property type="component" value="Unassembled WGS sequence"/>
</dbReference>
<dbReference type="InterPro" id="IPR015424">
    <property type="entry name" value="PyrdxlP-dep_Trfase"/>
</dbReference>
<evidence type="ECO:0000313" key="4">
    <source>
        <dbReference type="EMBL" id="SDH38087.1"/>
    </source>
</evidence>
<dbReference type="GO" id="GO:0030170">
    <property type="term" value="F:pyridoxal phosphate binding"/>
    <property type="evidence" value="ECO:0007669"/>
    <property type="project" value="TreeGrafter"/>
</dbReference>
<dbReference type="CDD" id="cd00616">
    <property type="entry name" value="AHBA_syn"/>
    <property type="match status" value="1"/>
</dbReference>
<dbReference type="InterPro" id="IPR000653">
    <property type="entry name" value="DegT/StrS_aminotransferase"/>
</dbReference>
<dbReference type="Gene3D" id="3.90.1150.10">
    <property type="entry name" value="Aspartate Aminotransferase, domain 1"/>
    <property type="match status" value="1"/>
</dbReference>